<name>H0I377_9HYPH</name>
<keyword evidence="2" id="KW-1185">Reference proteome</keyword>
<evidence type="ECO:0000313" key="1">
    <source>
        <dbReference type="EMBL" id="EHK52579.1"/>
    </source>
</evidence>
<dbReference type="EMBL" id="AHAM01000315">
    <property type="protein sequence ID" value="EHK52579.1"/>
    <property type="molecule type" value="Genomic_DNA"/>
</dbReference>
<reference evidence="1 2" key="1">
    <citation type="journal article" date="2012" name="J. Bacteriol.">
        <title>Draft Genome Sequence of Mesorhizobium alhagi CCNWXJ12-2T, a Novel Salt-Resistant Species Isolated from the Desert of Northwestern China.</title>
        <authorList>
            <person name="Zhou M."/>
            <person name="Chen W."/>
            <person name="Chen H."/>
            <person name="Wei G."/>
        </authorList>
    </citation>
    <scope>NUCLEOTIDE SEQUENCE [LARGE SCALE GENOMIC DNA]</scope>
    <source>
        <strain evidence="1 2">CCNWXJ12-2</strain>
    </source>
</reference>
<sequence>MNLTRRGTIEIEAIGFPAPEFTANNFVQPVDLSVVTPYGDPP</sequence>
<dbReference type="Proteomes" id="UP000003250">
    <property type="component" value="Unassembled WGS sequence"/>
</dbReference>
<gene>
    <name evidence="1" type="ORF">MAXJ12_34694</name>
</gene>
<protein>
    <submittedName>
        <fullName evidence="1">Uncharacterized protein</fullName>
    </submittedName>
</protein>
<dbReference type="PATRIC" id="fig|1107882.3.peg.6691"/>
<accession>H0I377</accession>
<organism evidence="1 2">
    <name type="scientific">Mesorhizobium alhagi CCNWXJ12-2</name>
    <dbReference type="NCBI Taxonomy" id="1107882"/>
    <lineage>
        <taxon>Bacteria</taxon>
        <taxon>Pseudomonadati</taxon>
        <taxon>Pseudomonadota</taxon>
        <taxon>Alphaproteobacteria</taxon>
        <taxon>Hyphomicrobiales</taxon>
        <taxon>Phyllobacteriaceae</taxon>
        <taxon>Allomesorhizobium</taxon>
    </lineage>
</organism>
<dbReference type="AlphaFoldDB" id="H0I377"/>
<evidence type="ECO:0000313" key="2">
    <source>
        <dbReference type="Proteomes" id="UP000003250"/>
    </source>
</evidence>
<proteinExistence type="predicted"/>